<evidence type="ECO:0000313" key="1">
    <source>
        <dbReference type="EMBL" id="UUX92756.1"/>
    </source>
</evidence>
<protein>
    <submittedName>
        <fullName evidence="1">DUF655 domain-containing protein</fullName>
    </submittedName>
</protein>
<dbReference type="AlphaFoldDB" id="A0A9E7PPP8"/>
<dbReference type="RefSeq" id="WP_257742900.1">
    <property type="nucleotide sequence ID" value="NZ_CP096115.1"/>
</dbReference>
<proteinExistence type="predicted"/>
<dbReference type="SUPFAM" id="SSF160975">
    <property type="entry name" value="AF1531-like"/>
    <property type="match status" value="1"/>
</dbReference>
<organism evidence="1 2">
    <name type="scientific">Methanoplanus endosymbiosus</name>
    <dbReference type="NCBI Taxonomy" id="33865"/>
    <lineage>
        <taxon>Archaea</taxon>
        <taxon>Methanobacteriati</taxon>
        <taxon>Methanobacteriota</taxon>
        <taxon>Stenosarchaea group</taxon>
        <taxon>Methanomicrobia</taxon>
        <taxon>Methanomicrobiales</taxon>
        <taxon>Methanomicrobiaceae</taxon>
        <taxon>Methanoplanus</taxon>
    </lineage>
</organism>
<dbReference type="GeneID" id="74306249"/>
<sequence>MRSDKKELYAVVIDVLPMGHGDVRRPQYKKEPLVQAMGTEQFKLLELVPKNTDVTTGDIVYIGEKQRDKIERVKKRIGYNDLTQTAKLEVPYAIKSIVMEKESSYVDFFNKAVPITSKQHMLHLLPGIGKKILWEILDEREKKLFDSFADISERIKSIPHPEQMIIKRIIEEMQDPNIKYHLFTSK</sequence>
<dbReference type="Gene3D" id="1.10.150.280">
    <property type="entry name" value="AF1531-like domain"/>
    <property type="match status" value="1"/>
</dbReference>
<reference evidence="1" key="1">
    <citation type="submission" date="2022-04" db="EMBL/GenBank/DDBJ databases">
        <title>Complete genome of Methanoplanus endosymbiosus DSM 3599.</title>
        <authorList>
            <person name="Chen S.-C."/>
            <person name="You Y.-T."/>
            <person name="Zhou Y.-Z."/>
            <person name="Lai M.-C."/>
        </authorList>
    </citation>
    <scope>NUCLEOTIDE SEQUENCE</scope>
    <source>
        <strain evidence="1">DSM 3599</strain>
    </source>
</reference>
<dbReference type="PANTHER" id="PTHR40734">
    <property type="entry name" value="TRNA-SPECIFIC ADENOSINE DEAMINASE-RELATED"/>
    <property type="match status" value="1"/>
</dbReference>
<accession>A0A9E7PPP8</accession>
<evidence type="ECO:0000313" key="2">
    <source>
        <dbReference type="Proteomes" id="UP001060368"/>
    </source>
</evidence>
<dbReference type="Pfam" id="PF04919">
    <property type="entry name" value="DUF655"/>
    <property type="match status" value="1"/>
</dbReference>
<dbReference type="InterPro" id="IPR007003">
    <property type="entry name" value="DUF655"/>
</dbReference>
<dbReference type="InterPro" id="IPR012340">
    <property type="entry name" value="NA-bd_OB-fold"/>
</dbReference>
<keyword evidence="2" id="KW-1185">Reference proteome</keyword>
<gene>
    <name evidence="1" type="ORF">L6E24_01100</name>
</gene>
<dbReference type="PANTHER" id="PTHR40734:SF1">
    <property type="entry name" value="DNA-BINDING PROTEIN"/>
    <property type="match status" value="1"/>
</dbReference>
<dbReference type="Proteomes" id="UP001060368">
    <property type="component" value="Chromosome"/>
</dbReference>
<dbReference type="Gene3D" id="2.40.50.140">
    <property type="entry name" value="Nucleic acid-binding proteins"/>
    <property type="match status" value="1"/>
</dbReference>
<name>A0A9E7PPP8_9EURY</name>
<dbReference type="EMBL" id="CP096115">
    <property type="protein sequence ID" value="UUX92756.1"/>
    <property type="molecule type" value="Genomic_DNA"/>
</dbReference>
<dbReference type="KEGG" id="mend:L6E24_01100"/>